<dbReference type="InterPro" id="IPR043161">
    <property type="entry name" value="DOCK_C_lobe_A"/>
</dbReference>
<proteinExistence type="inferred from homology"/>
<comment type="similarity">
    <text evidence="3">Belongs to the DOCK family.</text>
</comment>
<dbReference type="InterPro" id="IPR035892">
    <property type="entry name" value="C2_domain_sf"/>
</dbReference>
<keyword evidence="8" id="KW-1185">Reference proteome</keyword>
<dbReference type="Pfam" id="PF14429">
    <property type="entry name" value="DOCK-C2"/>
    <property type="match status" value="1"/>
</dbReference>
<dbReference type="InterPro" id="IPR027007">
    <property type="entry name" value="C2_DOCK-type_domain"/>
</dbReference>
<dbReference type="PANTHER" id="PTHR23317">
    <property type="entry name" value="DEDICATOR OF CYTOKINESIS DOCK"/>
    <property type="match status" value="1"/>
</dbReference>
<organism evidence="7 8">
    <name type="scientific">Lymnaea stagnalis</name>
    <name type="common">Great pond snail</name>
    <name type="synonym">Helix stagnalis</name>
    <dbReference type="NCBI Taxonomy" id="6523"/>
    <lineage>
        <taxon>Eukaryota</taxon>
        <taxon>Metazoa</taxon>
        <taxon>Spiralia</taxon>
        <taxon>Lophotrochozoa</taxon>
        <taxon>Mollusca</taxon>
        <taxon>Gastropoda</taxon>
        <taxon>Heterobranchia</taxon>
        <taxon>Euthyneura</taxon>
        <taxon>Panpulmonata</taxon>
        <taxon>Hygrophila</taxon>
        <taxon>Lymnaeoidea</taxon>
        <taxon>Lymnaeidae</taxon>
        <taxon>Lymnaea</taxon>
    </lineage>
</organism>
<name>A0AAV2IKS4_LYMST</name>
<dbReference type="Gene3D" id="1.20.58.740">
    <property type="match status" value="1"/>
</dbReference>
<dbReference type="GO" id="GO:0005085">
    <property type="term" value="F:guanyl-nucleotide exchange factor activity"/>
    <property type="evidence" value="ECO:0007669"/>
    <property type="project" value="UniProtKB-KW"/>
</dbReference>
<feature type="region of interest" description="Disordered" evidence="4">
    <location>
        <begin position="905"/>
        <end position="972"/>
    </location>
</feature>
<dbReference type="InterPro" id="IPR046769">
    <property type="entry name" value="DOCKER_Lobe_A"/>
</dbReference>
<feature type="region of interest" description="Disordered" evidence="4">
    <location>
        <begin position="1417"/>
        <end position="1443"/>
    </location>
</feature>
<evidence type="ECO:0008006" key="9">
    <source>
        <dbReference type="Google" id="ProtNLM"/>
    </source>
</evidence>
<dbReference type="Gene3D" id="1.25.40.410">
    <property type="match status" value="1"/>
</dbReference>
<evidence type="ECO:0000313" key="7">
    <source>
        <dbReference type="EMBL" id="CAL1546771.1"/>
    </source>
</evidence>
<protein>
    <recommendedName>
        <fullName evidence="9">Dedicator of cytokinesis protein 7</fullName>
    </recommendedName>
</protein>
<accession>A0AAV2IKS4</accession>
<dbReference type="EMBL" id="CAXITT010000853">
    <property type="protein sequence ID" value="CAL1546771.1"/>
    <property type="molecule type" value="Genomic_DNA"/>
</dbReference>
<dbReference type="Proteomes" id="UP001497497">
    <property type="component" value="Unassembled WGS sequence"/>
</dbReference>
<evidence type="ECO:0000259" key="5">
    <source>
        <dbReference type="PROSITE" id="PS51650"/>
    </source>
</evidence>
<dbReference type="Pfam" id="PF11878">
    <property type="entry name" value="DOCK_C-D_N"/>
    <property type="match status" value="1"/>
</dbReference>
<feature type="compositionally biased region" description="Basic and acidic residues" evidence="4">
    <location>
        <begin position="409"/>
        <end position="449"/>
    </location>
</feature>
<dbReference type="InterPro" id="IPR026791">
    <property type="entry name" value="DOCK"/>
</dbReference>
<dbReference type="InterPro" id="IPR043162">
    <property type="entry name" value="DOCK_C_lobe_C"/>
</dbReference>
<feature type="domain" description="DOCKER" evidence="6">
    <location>
        <begin position="1681"/>
        <end position="2116"/>
    </location>
</feature>
<dbReference type="GO" id="GO:0007264">
    <property type="term" value="P:small GTPase-mediated signal transduction"/>
    <property type="evidence" value="ECO:0007669"/>
    <property type="project" value="InterPro"/>
</dbReference>
<dbReference type="InterPro" id="IPR021816">
    <property type="entry name" value="DOCK_C/D_N"/>
</dbReference>
<feature type="domain" description="C2 DOCK-type" evidence="5">
    <location>
        <begin position="599"/>
        <end position="767"/>
    </location>
</feature>
<evidence type="ECO:0000256" key="3">
    <source>
        <dbReference type="PROSITE-ProRule" id="PRU00983"/>
    </source>
</evidence>
<keyword evidence="1" id="KW-0597">Phosphoprotein</keyword>
<dbReference type="PROSITE" id="PS51650">
    <property type="entry name" value="C2_DOCK"/>
    <property type="match status" value="1"/>
</dbReference>
<dbReference type="CDD" id="cd08696">
    <property type="entry name" value="C2_Dock-C"/>
    <property type="match status" value="1"/>
</dbReference>
<dbReference type="InterPro" id="IPR046770">
    <property type="entry name" value="DOCKER_Lobe_B"/>
</dbReference>
<evidence type="ECO:0000259" key="6">
    <source>
        <dbReference type="PROSITE" id="PS51651"/>
    </source>
</evidence>
<dbReference type="Pfam" id="PF06920">
    <property type="entry name" value="DHR-2_Lobe_A"/>
    <property type="match status" value="1"/>
</dbReference>
<reference evidence="7 8" key="1">
    <citation type="submission" date="2024-04" db="EMBL/GenBank/DDBJ databases">
        <authorList>
            <consortium name="Genoscope - CEA"/>
            <person name="William W."/>
        </authorList>
    </citation>
    <scope>NUCLEOTIDE SEQUENCE [LARGE SCALE GENOMIC DNA]</scope>
</reference>
<feature type="non-terminal residue" evidence="7">
    <location>
        <position position="2121"/>
    </location>
</feature>
<feature type="region of interest" description="Disordered" evidence="4">
    <location>
        <begin position="409"/>
        <end position="478"/>
    </location>
</feature>
<dbReference type="FunFam" id="1.20.58.740:FF:000002">
    <property type="entry name" value="Dedicator of cytokinesis protein 7"/>
    <property type="match status" value="1"/>
</dbReference>
<keyword evidence="2" id="KW-0344">Guanine-nucleotide releasing factor</keyword>
<dbReference type="Gene3D" id="2.60.40.150">
    <property type="entry name" value="C2 domain"/>
    <property type="match status" value="1"/>
</dbReference>
<dbReference type="PANTHER" id="PTHR23317:SF76">
    <property type="entry name" value="LD20667P"/>
    <property type="match status" value="1"/>
</dbReference>
<dbReference type="FunFam" id="1.25.40.410:FF:000002">
    <property type="entry name" value="Dedicator of cytokinesis protein 7"/>
    <property type="match status" value="1"/>
</dbReference>
<dbReference type="Pfam" id="PF20421">
    <property type="entry name" value="DHR-2_Lobe_C"/>
    <property type="match status" value="1"/>
</dbReference>
<feature type="compositionally biased region" description="Basic and acidic residues" evidence="4">
    <location>
        <begin position="458"/>
        <end position="478"/>
    </location>
</feature>
<comment type="caution">
    <text evidence="7">The sequence shown here is derived from an EMBL/GenBank/DDBJ whole genome shotgun (WGS) entry which is preliminary data.</text>
</comment>
<dbReference type="Pfam" id="PF20422">
    <property type="entry name" value="DHR-2_Lobe_B"/>
    <property type="match status" value="1"/>
</dbReference>
<feature type="compositionally biased region" description="Polar residues" evidence="4">
    <location>
        <begin position="921"/>
        <end position="944"/>
    </location>
</feature>
<gene>
    <name evidence="7" type="ORF">GSLYS_00020148001</name>
</gene>
<dbReference type="InterPro" id="IPR037808">
    <property type="entry name" value="C2_Dock-C"/>
</dbReference>
<evidence type="ECO:0000313" key="8">
    <source>
        <dbReference type="Proteomes" id="UP001497497"/>
    </source>
</evidence>
<sequence>MAASGQTRAFAQKLSKQGAAEVRRQISSSVCSSQDLSRSASVQSIIFHSQNTQVPTNDVPEPMDFEDYVLHNQCLVERDPYRDLLLYPEDDIQVHKVNKQCRTIEPSRPESGAEVDPHVRDCVRRYTSDYTVVVRRYQRYSSSACSKERLPEHDSFQHEYEIDVDEIRGEEEKHDTNKRQSIHMNDTPRGSWASSIFDLKQSQADTLLPNLFDRITYEEVDRNNDNLRQQNRYDNIFSLYPPQDEEEVIERRNPPEVPKEHFGHRILVKCLQLTLEMEVEPIFVSMALYDSRERKKISETFHFDLNSEQTLRLLSGHISHADVSSVSRSCIFSITYPSPDVFLVVKLEKVLQQGDISECAEPYMKEDKSTKEEKYRSQAVQFCDRLGKYRMPFAWTAIYLMNIVTGGSMEREGRREGREASVEKRTRETSVEKTTEHEMSRAASLDRRTGPSTGQFDSFRKRSKDDMSAGRRGSFDRGRSGYEKFRSWSPDSYSTSMENFRPVTLTVSSFFKQEGVKLSDEDLYKFLADLKRPSSVLKRVKCIPATLKLDISPCPDEPRYTLTPELLKIEPYPDDKGRPSKEVLEFPSREVFVPYTVYRNLLYVYPKSLNFTNRQGSARNLAVKVQFLAGEDENYAMPVIFGKSSCPEFSKEALAAVTYHNKSPDFYEEVKMKLPAKLTETHHLLFTFYHISCQVKKNEPTPTEVPVGYTWLPLYRDGRLLSGDFNLPVSVDRLPNGYSLHHPETQVPNMKWVDNHKGVFSVSLKAVSSVFAQDDHIDRFMSLYTSVQEQKIPPRMNEIAFENELKRSIMDINNAKGENLVQFLPLILDKLISLMVRPPVIGANIVNVGQATFEAISQVVLRVHELLDEKNDHNGRNMLLAAYIQYSFSMPYLGLVHQGSSPSIGSPHSQGYATLGRPSSLPVSKSNYQRSSSNPDLAGSTPTSPDMEFSTFNRPLDRTGSMRGEDQAQAMPKVRGKKFVHEELALQWVVSSGSTRELALKNAWFFFELMVKAMAEHLDQVDKLCVPRQLRFPDHFIDDVASLVTIIIKDIVDRYIKEPPLIKGLNTSLAFFLHDLLSLMDRGFIFQLIRQYCFVVSPIISSKIKHLSDPTSLMLLRLDFLRIICSHEHFLPLNLAFGTPLTPSGLHSPTSSISSRSSVTSSTTLVRKDIGESCFYSLTPQFRSQHYLVGLVFSDLALSFEASNPVIHQRAISVLRNILFNQDLDIRYTDPEVKSRLATLYLPVIAIVMDTLPQLHDPGLETKMKGIGSMMTDEEGDKINQRIAMAIAGSNVVSRIHLSASMAHAYEENADGSKTRKTPLNPESTRSLLLCFLWVLKNAKQSLLKAWWSELPIAKLASLLEVLFLAVSNFEYKGKRMVAQCSQQTLKKSVDMKSRLEEAILGTGNARTEMMLRRRQNSHTSLSGLGGAQTPPPNPAPESGGARLRWRKDQVQWRHSMDLSDNPRPQEHELEAQDESSLAAEVSMICLDSLELIIQIAQNSELLQPLMGSSLRVLLHMLALNQSSAVLQHLFSTQRALVTKFLDLLFEEETEQCAELCLRLLRHCSSPIGSTRSQASASLYLLMRQNFELGNNFARVKMQVTMSLSSLVGQNQTFNEEFLRKSLKTILTYAEADTDLENTSFREQVRDLVFNLHMILSDTVKMKEFAEDPEMLLDLMYRIAKGYQNSPDLRLTWLQNMARDHSKRGNHAEAAQCLVHAAGLVAEYLNMLEDKPYLPVGCVAFEKITPNVLEESAVSDDVVSPDEEGICTGMYFTENGLVGLLEQAASSFNMGSLFEAVNEVYKLMIPIYEQNRDYKKLAHVHQKLHEAFNNVTRQEGKRVFGTYFRVGFYGSKFGDLNGEEFIYKEHMITKLPEISHRLENFYGERFGHEFVETVKDSNTVEKDKLDPEKAYIQITYVEPYFDMYEYKERITYFDKNYKLKRFMYATPFTLDGRAHGELHEQYKRKTILTTNHFFPYIKTRVGVIERQQVILTPVEVAIEDIQKKTRELALAMSQEPPDTKILQMVLQGCIGTTVNQGPLEVALVFLSDITEGKQQPTKAHTKLRLCFKDFLKKCGDALQKNKTLITIEQKEYQRELERNYHTFREKISPMISTTTLRKSRH</sequence>
<dbReference type="InterPro" id="IPR027357">
    <property type="entry name" value="DOCKER_dom"/>
</dbReference>
<evidence type="ECO:0000256" key="4">
    <source>
        <dbReference type="SAM" id="MobiDB-lite"/>
    </source>
</evidence>
<dbReference type="PROSITE" id="PS51651">
    <property type="entry name" value="DOCKER"/>
    <property type="match status" value="1"/>
</dbReference>
<evidence type="ECO:0000256" key="1">
    <source>
        <dbReference type="ARBA" id="ARBA00022553"/>
    </source>
</evidence>
<dbReference type="InterPro" id="IPR046773">
    <property type="entry name" value="DOCKER_Lobe_C"/>
</dbReference>
<evidence type="ECO:0000256" key="2">
    <source>
        <dbReference type="ARBA" id="ARBA00022658"/>
    </source>
</evidence>